<accession>A0AAE1I3I1</accession>
<reference evidence="2" key="1">
    <citation type="submission" date="2021-07" db="EMBL/GenBank/DDBJ databases">
        <authorList>
            <person name="Catto M.A."/>
            <person name="Jacobson A."/>
            <person name="Kennedy G."/>
            <person name="Labadie P."/>
            <person name="Hunt B.G."/>
            <person name="Srinivasan R."/>
        </authorList>
    </citation>
    <scope>NUCLEOTIDE SEQUENCE</scope>
    <source>
        <strain evidence="2">PL_HMW_Pooled</strain>
        <tissue evidence="2">Head</tissue>
    </source>
</reference>
<feature type="region of interest" description="Disordered" evidence="1">
    <location>
        <begin position="433"/>
        <end position="530"/>
    </location>
</feature>
<feature type="compositionally biased region" description="Low complexity" evidence="1">
    <location>
        <begin position="278"/>
        <end position="304"/>
    </location>
</feature>
<reference evidence="2" key="2">
    <citation type="journal article" date="2023" name="BMC Genomics">
        <title>Pest status, molecular evolution, and epigenetic factors derived from the genome assembly of Frankliniella fusca, a thysanopteran phytovirus vector.</title>
        <authorList>
            <person name="Catto M.A."/>
            <person name="Labadie P.E."/>
            <person name="Jacobson A.L."/>
            <person name="Kennedy G.G."/>
            <person name="Srinivasan R."/>
            <person name="Hunt B.G."/>
        </authorList>
    </citation>
    <scope>NUCLEOTIDE SEQUENCE</scope>
    <source>
        <strain evidence="2">PL_HMW_Pooled</strain>
    </source>
</reference>
<evidence type="ECO:0000256" key="1">
    <source>
        <dbReference type="SAM" id="MobiDB-lite"/>
    </source>
</evidence>
<feature type="compositionally biased region" description="Polar residues" evidence="1">
    <location>
        <begin position="212"/>
        <end position="248"/>
    </location>
</feature>
<comment type="caution">
    <text evidence="2">The sequence shown here is derived from an EMBL/GenBank/DDBJ whole genome shotgun (WGS) entry which is preliminary data.</text>
</comment>
<sequence length="624" mass="65460">MLVLKQGALDAVNGVGHGSGHGKGLNGLKLMRKPSLEREADSGAGSSRSDSPRLMDLGMGVPGMGPSLGPNLGPRQYSPPPPPPPRSGSTPPPPPPPHHAPYPSNVQQLLKRMSPAPVVPTRSPAAPPPQGVPALPALPALPPPPQRGTSPSGGQGLGQGRQPMILQNGPQVQQQLSQQMQALYQTEPPPPYPLVPPSPGPGSTMAPAPPSYSASIQSRQSPTQDYRKSPSSGIYSGPTSAGSPSPVTVTPCGNERRRDAAVGGEAHPHAGVQKPILQTATAPAQPQTATVPTPASTPQQSSSGPQPPPPSYASSIQHKQHSTKPPAPPPVPSPSGAPSPAPAPAPSPAPAPGPAPAASASPVTVPTTEPPSYASTMQVLAVQRGVAVRPPALPPGGGPGPHDGVPMHGMQTVQSRASPACAVMQRKYSAVAPGAGACQDGDTTDGPRMTNGDHASAPCPPLPPTASSSVANKCHGMQNGDRRPVPNPSSSGCPPGCPPGPHHKVKHQSPIPERKHFSKEKEEERRDSRVRNYSPQAFKFYMEQHIENLFKSSQARLFRIRQLENEMKKADLSRDAQFHMRKMLSKRESNYIRMRRAKMDKSMFTKIKETMQDKILWTYLMTGA</sequence>
<feature type="compositionally biased region" description="Gly residues" evidence="1">
    <location>
        <begin position="15"/>
        <end position="25"/>
    </location>
</feature>
<gene>
    <name evidence="2" type="ORF">KUF71_025960</name>
</gene>
<feature type="compositionally biased region" description="Basic and acidic residues" evidence="1">
    <location>
        <begin position="512"/>
        <end position="530"/>
    </location>
</feature>
<dbReference type="InterPro" id="IPR049761">
    <property type="entry name" value="LATS1-like_MobB"/>
</dbReference>
<organism evidence="2 3">
    <name type="scientific">Frankliniella fusca</name>
    <dbReference type="NCBI Taxonomy" id="407009"/>
    <lineage>
        <taxon>Eukaryota</taxon>
        <taxon>Metazoa</taxon>
        <taxon>Ecdysozoa</taxon>
        <taxon>Arthropoda</taxon>
        <taxon>Hexapoda</taxon>
        <taxon>Insecta</taxon>
        <taxon>Pterygota</taxon>
        <taxon>Neoptera</taxon>
        <taxon>Paraneoptera</taxon>
        <taxon>Thysanoptera</taxon>
        <taxon>Terebrantia</taxon>
        <taxon>Thripoidea</taxon>
        <taxon>Thripidae</taxon>
        <taxon>Frankliniella</taxon>
    </lineage>
</organism>
<dbReference type="CDD" id="cd21778">
    <property type="entry name" value="MobB_LATS1"/>
    <property type="match status" value="1"/>
</dbReference>
<keyword evidence="2" id="KW-0808">Transferase</keyword>
<evidence type="ECO:0000313" key="3">
    <source>
        <dbReference type="Proteomes" id="UP001219518"/>
    </source>
</evidence>
<feature type="compositionally biased region" description="Pro residues" evidence="1">
    <location>
        <begin position="187"/>
        <end position="200"/>
    </location>
</feature>
<dbReference type="GO" id="GO:0016301">
    <property type="term" value="F:kinase activity"/>
    <property type="evidence" value="ECO:0007669"/>
    <property type="project" value="UniProtKB-KW"/>
</dbReference>
<feature type="compositionally biased region" description="Pro residues" evidence="1">
    <location>
        <begin position="325"/>
        <end position="355"/>
    </location>
</feature>
<feature type="compositionally biased region" description="Low complexity" evidence="1">
    <location>
        <begin position="166"/>
        <end position="185"/>
    </location>
</feature>
<dbReference type="EMBL" id="JAHWGI010001425">
    <property type="protein sequence ID" value="KAK3931441.1"/>
    <property type="molecule type" value="Genomic_DNA"/>
</dbReference>
<dbReference type="Proteomes" id="UP001219518">
    <property type="component" value="Unassembled WGS sequence"/>
</dbReference>
<name>A0AAE1I3I1_9NEOP</name>
<feature type="compositionally biased region" description="Low complexity" evidence="1">
    <location>
        <begin position="356"/>
        <end position="371"/>
    </location>
</feature>
<feature type="region of interest" description="Disordered" evidence="1">
    <location>
        <begin position="12"/>
        <end position="372"/>
    </location>
</feature>
<keyword evidence="3" id="KW-1185">Reference proteome</keyword>
<proteinExistence type="predicted"/>
<evidence type="ECO:0000313" key="2">
    <source>
        <dbReference type="EMBL" id="KAK3931441.1"/>
    </source>
</evidence>
<protein>
    <submittedName>
        <fullName evidence="2">Serine/threonine-protein kinase LATS1</fullName>
    </submittedName>
</protein>
<dbReference type="AlphaFoldDB" id="A0AAE1I3I1"/>
<feature type="compositionally biased region" description="Pro residues" evidence="1">
    <location>
        <begin position="77"/>
        <end position="100"/>
    </location>
</feature>
<keyword evidence="2" id="KW-0418">Kinase</keyword>